<dbReference type="EMBL" id="DS985226">
    <property type="protein sequence ID" value="EEY22692.1"/>
    <property type="molecule type" value="Genomic_DNA"/>
</dbReference>
<dbReference type="GO" id="GO:0001228">
    <property type="term" value="F:DNA-binding transcription activator activity, RNA polymerase II-specific"/>
    <property type="evidence" value="ECO:0007669"/>
    <property type="project" value="TreeGrafter"/>
</dbReference>
<comment type="subcellular location">
    <subcellularLocation>
        <location evidence="1">Nucleus</location>
    </subcellularLocation>
</comment>
<feature type="region of interest" description="Disordered" evidence="3">
    <location>
        <begin position="277"/>
        <end position="338"/>
    </location>
</feature>
<feature type="compositionally biased region" description="Polar residues" evidence="3">
    <location>
        <begin position="297"/>
        <end position="309"/>
    </location>
</feature>
<evidence type="ECO:0000256" key="1">
    <source>
        <dbReference type="ARBA" id="ARBA00004123"/>
    </source>
</evidence>
<dbReference type="OMA" id="LDTDPFG"/>
<dbReference type="KEGG" id="val:VDBG_08802"/>
<organism evidence="6">
    <name type="scientific">Verticillium alfalfae (strain VaMs.102 / ATCC MYA-4576 / FGSC 10136)</name>
    <name type="common">Verticillium wilt of alfalfa</name>
    <name type="synonym">Verticillium albo-atrum</name>
    <dbReference type="NCBI Taxonomy" id="526221"/>
    <lineage>
        <taxon>Eukaryota</taxon>
        <taxon>Fungi</taxon>
        <taxon>Dikarya</taxon>
        <taxon>Ascomycota</taxon>
        <taxon>Pezizomycotina</taxon>
        <taxon>Sordariomycetes</taxon>
        <taxon>Hypocreomycetidae</taxon>
        <taxon>Glomerellales</taxon>
        <taxon>Plectosphaerellaceae</taxon>
        <taxon>Verticillium</taxon>
    </lineage>
</organism>
<dbReference type="CDD" id="cd14688">
    <property type="entry name" value="bZIP_YAP"/>
    <property type="match status" value="1"/>
</dbReference>
<evidence type="ECO:0000259" key="4">
    <source>
        <dbReference type="PROSITE" id="PS00036"/>
    </source>
</evidence>
<dbReference type="STRING" id="526221.C9SV77"/>
<dbReference type="GeneID" id="9534395"/>
<evidence type="ECO:0000313" key="5">
    <source>
        <dbReference type="EMBL" id="EEY22692.1"/>
    </source>
</evidence>
<feature type="compositionally biased region" description="Low complexity" evidence="3">
    <location>
        <begin position="28"/>
        <end position="44"/>
    </location>
</feature>
<protein>
    <submittedName>
        <fullName evidence="5">MeaB protein</fullName>
    </submittedName>
</protein>
<feature type="compositionally biased region" description="Polar residues" evidence="3">
    <location>
        <begin position="192"/>
        <end position="215"/>
    </location>
</feature>
<dbReference type="InterPro" id="IPR046347">
    <property type="entry name" value="bZIP_sf"/>
</dbReference>
<dbReference type="GO" id="GO:0000976">
    <property type="term" value="F:transcription cis-regulatory region binding"/>
    <property type="evidence" value="ECO:0007669"/>
    <property type="project" value="InterPro"/>
</dbReference>
<dbReference type="GO" id="GO:0090575">
    <property type="term" value="C:RNA polymerase II transcription regulator complex"/>
    <property type="evidence" value="ECO:0007669"/>
    <property type="project" value="TreeGrafter"/>
</dbReference>
<name>C9SV77_VERA1</name>
<dbReference type="PANTHER" id="PTHR40621">
    <property type="entry name" value="TRANSCRIPTION FACTOR KAPC-RELATED"/>
    <property type="match status" value="1"/>
</dbReference>
<dbReference type="RefSeq" id="XP_003001006.1">
    <property type="nucleotide sequence ID" value="XM_003000960.1"/>
</dbReference>
<dbReference type="InterPro" id="IPR004827">
    <property type="entry name" value="bZIP"/>
</dbReference>
<feature type="region of interest" description="Disordered" evidence="3">
    <location>
        <begin position="164"/>
        <end position="244"/>
    </location>
</feature>
<sequence>MSIDKHDAVDGDTPESRGSSLEADHHASANNANNAAGNASQENQQPKRKGGRKPIYATSEERKQRNRQAQAAFRERRTEYIKQLEEAIRVHESNLHNLQAAHRTAADECLMLRYKNSLLERILLEKGIDVQAELRAKTGSPNLGPTHVPQNMVQPPPIQRAIMGRHQARRSNSSIAPKLEPGIGALPPLHAHTSTASPKSRPTPSSHANSPTGTASVFGGPSASHISPLAPMNPATRAHMMSSGPARVGTGAQYYPTPAFQNHIEQLEQEYDAPADMVDDSEMDTPSGPGPYPAQYQDGQPSMVTSPNGAHNGHHVTQGEAVQSSQAPHGAYPSMTQLLDNGGDWDPFGLSASMAFPTQFSFDTSNMRAAFHDSVETNSYDRANGDNGSLNFHGEITSYFTREKLRKRLSRHR</sequence>
<dbReference type="Proteomes" id="UP000008698">
    <property type="component" value="Unassembled WGS sequence"/>
</dbReference>
<reference evidence="6" key="1">
    <citation type="journal article" date="2011" name="PLoS Pathog.">
        <title>Comparative genomics yields insights into niche adaptation of plant vascular wilt pathogens.</title>
        <authorList>
            <person name="Klosterman S.J."/>
            <person name="Subbarao K.V."/>
            <person name="Kang S."/>
            <person name="Veronese P."/>
            <person name="Gold S.E."/>
            <person name="Thomma B.P.H.J."/>
            <person name="Chen Z."/>
            <person name="Henrissat B."/>
            <person name="Lee Y.-H."/>
            <person name="Park J."/>
            <person name="Garcia-Pedrajas M.D."/>
            <person name="Barbara D.J."/>
            <person name="Anchieta A."/>
            <person name="de Jonge R."/>
            <person name="Santhanam P."/>
            <person name="Maruthachalam K."/>
            <person name="Atallah Z."/>
            <person name="Amyotte S.G."/>
            <person name="Paz Z."/>
            <person name="Inderbitzin P."/>
            <person name="Hayes R.J."/>
            <person name="Heiman D.I."/>
            <person name="Young S."/>
            <person name="Zeng Q."/>
            <person name="Engels R."/>
            <person name="Galagan J."/>
            <person name="Cuomo C.A."/>
            <person name="Dobinson K.F."/>
            <person name="Ma L.-J."/>
        </authorList>
    </citation>
    <scope>NUCLEOTIDE SEQUENCE [LARGE SCALE GENOMIC DNA]</scope>
    <source>
        <strain evidence="6">VaMs.102 / ATCC MYA-4576 / FGSC 10136</strain>
    </source>
</reference>
<feature type="domain" description="BZIP" evidence="4">
    <location>
        <begin position="62"/>
        <end position="76"/>
    </location>
</feature>
<evidence type="ECO:0000256" key="2">
    <source>
        <dbReference type="ARBA" id="ARBA00023242"/>
    </source>
</evidence>
<dbReference type="Gene3D" id="1.20.5.170">
    <property type="match status" value="1"/>
</dbReference>
<dbReference type="SUPFAM" id="SSF57959">
    <property type="entry name" value="Leucine zipper domain"/>
    <property type="match status" value="1"/>
</dbReference>
<evidence type="ECO:0000313" key="6">
    <source>
        <dbReference type="Proteomes" id="UP000008698"/>
    </source>
</evidence>
<proteinExistence type="predicted"/>
<dbReference type="InterPro" id="IPR050936">
    <property type="entry name" value="AP-1-like"/>
</dbReference>
<dbReference type="PROSITE" id="PS00036">
    <property type="entry name" value="BZIP_BASIC"/>
    <property type="match status" value="1"/>
</dbReference>
<keyword evidence="2" id="KW-0539">Nucleus</keyword>
<dbReference type="OrthoDB" id="2285533at2759"/>
<evidence type="ECO:0000256" key="3">
    <source>
        <dbReference type="SAM" id="MobiDB-lite"/>
    </source>
</evidence>
<feature type="region of interest" description="Disordered" evidence="3">
    <location>
        <begin position="1"/>
        <end position="73"/>
    </location>
</feature>
<gene>
    <name evidence="5" type="ORF">VDBG_08802</name>
</gene>
<dbReference type="AlphaFoldDB" id="C9SV77"/>
<dbReference type="HOGENOM" id="CLU_035241_2_0_1"/>
<dbReference type="eggNOG" id="ENOG502S1NM">
    <property type="taxonomic scope" value="Eukaryota"/>
</dbReference>
<accession>C9SV77</accession>
<keyword evidence="6" id="KW-1185">Reference proteome</keyword>
<dbReference type="PANTHER" id="PTHR40621:SF9">
    <property type="entry name" value="MEAB PROTEIN"/>
    <property type="match status" value="1"/>
</dbReference>